<dbReference type="PANTHER" id="PTHR44229">
    <property type="entry name" value="15-HYDROXYPROSTAGLANDIN DEHYDROGENASE [NAD(+)]"/>
    <property type="match status" value="1"/>
</dbReference>
<dbReference type="Gene3D" id="2.120.10.30">
    <property type="entry name" value="TolB, C-terminal domain"/>
    <property type="match status" value="1"/>
</dbReference>
<dbReference type="Pfam" id="PF03992">
    <property type="entry name" value="ABM"/>
    <property type="match status" value="1"/>
</dbReference>
<dbReference type="PANTHER" id="PTHR44229:SF4">
    <property type="entry name" value="15-HYDROXYPROSTAGLANDIN DEHYDROGENASE [NAD(+)]"/>
    <property type="match status" value="1"/>
</dbReference>
<dbReference type="VEuPathDB" id="FungiDB:PV10_05301"/>
<evidence type="ECO:0000259" key="4">
    <source>
        <dbReference type="PROSITE" id="PS51725"/>
    </source>
</evidence>
<dbReference type="InterPro" id="IPR011042">
    <property type="entry name" value="6-blade_b-propeller_TolB-like"/>
</dbReference>
<dbReference type="Gene3D" id="3.30.70.100">
    <property type="match status" value="1"/>
</dbReference>
<dbReference type="SUPFAM" id="SSF54909">
    <property type="entry name" value="Dimeric alpha+beta barrel"/>
    <property type="match status" value="1"/>
</dbReference>
<dbReference type="SUPFAM" id="SSF63829">
    <property type="entry name" value="Calcium-dependent phosphotriesterase"/>
    <property type="match status" value="1"/>
</dbReference>
<evidence type="ECO:0000313" key="6">
    <source>
        <dbReference type="Proteomes" id="UP000288859"/>
    </source>
</evidence>
<dbReference type="VEuPathDB" id="FungiDB:PV10_09095"/>
<comment type="similarity">
    <text evidence="1">Belongs to the short-chain dehydrogenases/reductases (SDR) family.</text>
</comment>
<organism evidence="5 6">
    <name type="scientific">Exophiala mesophila</name>
    <name type="common">Black yeast-like fungus</name>
    <dbReference type="NCBI Taxonomy" id="212818"/>
    <lineage>
        <taxon>Eukaryota</taxon>
        <taxon>Fungi</taxon>
        <taxon>Dikarya</taxon>
        <taxon>Ascomycota</taxon>
        <taxon>Pezizomycotina</taxon>
        <taxon>Eurotiomycetes</taxon>
        <taxon>Chaetothyriomycetidae</taxon>
        <taxon>Chaetothyriales</taxon>
        <taxon>Herpotrichiellaceae</taxon>
        <taxon>Exophiala</taxon>
    </lineage>
</organism>
<dbReference type="InterPro" id="IPR036291">
    <property type="entry name" value="NAD(P)-bd_dom_sf"/>
</dbReference>
<sequence>MQLPTPPEDEFVLYADLFAKQGLGDQLEKYLRALIRLTESEEGTLEYVISRDDVDPDHFHVFERYTGREAFEKHIAAQEFVDFADSGVLAKPPAPKMLKPLKALRNKVLFKKTDVSKWSDLEDLFTFARSSFGQVDLLCNGAGVFEPKWSNFWLDTESNSYQSLNINISALFKGTRLAIRDQLKRSANRGSTETIGVVLNITSLAAQFALFSQPLYAASKAAVSSFTRSLAPLHHEFGIKVVAVAPGMVQTPLWTNNPDKMKAITADDVLITPEELAMVMLDLVQKDEYQGGTVLEALKYQTRKVEVGSPLPSGPGSTMSNMELVASSAVILYYPSKPREPWGFMATYRHLTVDIGAAEQRSDGLTKLDTTSRYHVNQYQNAVANNDATIFDSQLLNRFGGRAVNRDRKDRYLGHGGLNNDHCWTMPAGETCEDVKIHHESDTAFLACGSPVGRSQYYPPINNHQISKRKEFREYFLKYDIKGNVTSRLEIQGWDGDLVLHGLDIWRFENDPKKIHIFAVNHQRSGESITVFSHVIGTNILKLVKDLKSPLLKTPNAVTPSGPLSFFSSNDHYYYNGILRDFEDKYAPFKWASNVIYCDGTGSKTTCRVVTSEPLQYANGVLLVDDGKTLLVNDLYEGTTNIYEVDPSTKDLILERKVEEHLITLLKYPQTEILLSQAMFPNLITLFKRGFGPGGLDYDTLCESAIVRLSKAKGYAPELLFWDDGRQLSVLTGAAVDPYNKRIIAGGMFSKAFLVCDIKDDKTGVTFG</sequence>
<name>A0A438N043_EXOME</name>
<feature type="domain" description="ABM" evidence="4">
    <location>
        <begin position="11"/>
        <end position="102"/>
    </location>
</feature>
<reference evidence="5 6" key="1">
    <citation type="submission" date="2017-03" db="EMBL/GenBank/DDBJ databases">
        <title>Genomes of endolithic fungi from Antarctica.</title>
        <authorList>
            <person name="Coleine C."/>
            <person name="Masonjones S."/>
            <person name="Stajich J.E."/>
        </authorList>
    </citation>
    <scope>NUCLEOTIDE SEQUENCE [LARGE SCALE GENOMIC DNA]</scope>
    <source>
        <strain evidence="5 6">CCFEE 6314</strain>
    </source>
</reference>
<dbReference type="OrthoDB" id="37659at2759"/>
<gene>
    <name evidence="5" type="ORF">B0A52_06778</name>
</gene>
<dbReference type="GO" id="GO:0016616">
    <property type="term" value="F:oxidoreductase activity, acting on the CH-OH group of donors, NAD or NADP as acceptor"/>
    <property type="evidence" value="ECO:0007669"/>
    <property type="project" value="TreeGrafter"/>
</dbReference>
<dbReference type="InterPro" id="IPR002347">
    <property type="entry name" value="SDR_fam"/>
</dbReference>
<dbReference type="InterPro" id="IPR011008">
    <property type="entry name" value="Dimeric_a/b-barrel"/>
</dbReference>
<dbReference type="GO" id="GO:0005737">
    <property type="term" value="C:cytoplasm"/>
    <property type="evidence" value="ECO:0007669"/>
    <property type="project" value="TreeGrafter"/>
</dbReference>
<evidence type="ECO:0000256" key="3">
    <source>
        <dbReference type="ARBA" id="ARBA00023002"/>
    </source>
</evidence>
<comment type="caution">
    <text evidence="5">The sequence shown here is derived from an EMBL/GenBank/DDBJ whole genome shotgun (WGS) entry which is preliminary data.</text>
</comment>
<evidence type="ECO:0000313" key="5">
    <source>
        <dbReference type="EMBL" id="RVX69065.1"/>
    </source>
</evidence>
<dbReference type="PROSITE" id="PS51725">
    <property type="entry name" value="ABM"/>
    <property type="match status" value="1"/>
</dbReference>
<keyword evidence="2" id="KW-0521">NADP</keyword>
<dbReference type="InterPro" id="IPR020904">
    <property type="entry name" value="Sc_DH/Rdtase_CS"/>
</dbReference>
<keyword evidence="3" id="KW-0560">Oxidoreductase</keyword>
<dbReference type="SUPFAM" id="SSF51735">
    <property type="entry name" value="NAD(P)-binding Rossmann-fold domains"/>
    <property type="match status" value="1"/>
</dbReference>
<dbReference type="PROSITE" id="PS00061">
    <property type="entry name" value="ADH_SHORT"/>
    <property type="match status" value="1"/>
</dbReference>
<dbReference type="InterPro" id="IPR007138">
    <property type="entry name" value="ABM_dom"/>
</dbReference>
<dbReference type="AlphaFoldDB" id="A0A438N043"/>
<evidence type="ECO:0000256" key="2">
    <source>
        <dbReference type="ARBA" id="ARBA00022857"/>
    </source>
</evidence>
<dbReference type="EMBL" id="NAJM01000032">
    <property type="protein sequence ID" value="RVX69065.1"/>
    <property type="molecule type" value="Genomic_DNA"/>
</dbReference>
<evidence type="ECO:0000256" key="1">
    <source>
        <dbReference type="ARBA" id="ARBA00006484"/>
    </source>
</evidence>
<dbReference type="Gene3D" id="3.40.50.720">
    <property type="entry name" value="NAD(P)-binding Rossmann-like Domain"/>
    <property type="match status" value="1"/>
</dbReference>
<dbReference type="PRINTS" id="PR00080">
    <property type="entry name" value="SDRFAMILY"/>
</dbReference>
<proteinExistence type="inferred from homology"/>
<accession>A0A438N043</accession>
<dbReference type="Proteomes" id="UP000288859">
    <property type="component" value="Unassembled WGS sequence"/>
</dbReference>
<dbReference type="Pfam" id="PF00106">
    <property type="entry name" value="adh_short"/>
    <property type="match status" value="1"/>
</dbReference>
<dbReference type="PRINTS" id="PR00081">
    <property type="entry name" value="GDHRDH"/>
</dbReference>
<protein>
    <recommendedName>
        <fullName evidence="4">ABM domain-containing protein</fullName>
    </recommendedName>
</protein>